<dbReference type="InterPro" id="IPR000719">
    <property type="entry name" value="Prot_kinase_dom"/>
</dbReference>
<dbReference type="PANTHER" id="PTHR22847">
    <property type="entry name" value="WD40 REPEAT PROTEIN"/>
    <property type="match status" value="1"/>
</dbReference>
<sequence>MICCLNPDCPNPLNKSGRTFCQTCNTPLVHLLRNRFRVTGVLSDEGGFGRTYLAEDIDKLNELCVIKQLAPKVQGNWALKKAMELFQKEAERLQELGEHPQIPTLLAYFEQDNYLYLVQQFIDGQNLLKELQQRRAYNSQEIKEILLDLLPVLKFIHERGVIHRDIKPQNIIRRRTSQTTTGKVFHHTSTKAKKMDSLVLIDFGSAKQFTAKVQMKMGTSIGSQGYSPIEQIRDGDAYPASDLFSLGATCFHLLTGISPFKLWTEHGYAWVKNWREYVKSPISQDLERVLDKLLQKDIQQRYQSADEAIVDLTLKQQILPPLHPAGAPTPSVVVPPTQAPSKPKPYIFLRNSLLAGTAVLVLGSGEFWYKQFRRLEIKISSSISQPDRNIANRDVTVKTRELSPLGRFSLVSTVTGYSHPILTVAISPDGKTIASNSESGIKLLSLITGQEISTLHGHSSTVNSLTISSDGQTLASGSEDKTVKIWNLATGQEVRTLTGHSNSVRALALSQDGKVLAVGSDDNTIKLWSLVTGEEISTLVGHSNSVRSVIFSPDGRTVISGSYDKTIKLWNLATGEQIRTLEGHLGKVTALAISPNGKILASGSSDKTIKLWNPETGEQIRTLFGHSDKITSIAIGLNGKILASSSLDRTIKLWNLDTGQQIRVLLGHSDSVLSIAFSSDGKTLVSGSEDNTIKIWRVSR</sequence>
<name>A0A0C1RBS3_9CYAN</name>
<dbReference type="Pfam" id="PF00069">
    <property type="entry name" value="Pkinase"/>
    <property type="match status" value="1"/>
</dbReference>
<feature type="repeat" description="WD" evidence="3">
    <location>
        <begin position="455"/>
        <end position="496"/>
    </location>
</feature>
<dbReference type="STRING" id="1479485.DA73_0206465"/>
<comment type="caution">
    <text evidence="6">The sequence shown here is derived from an EMBL/GenBank/DDBJ whole genome shotgun (WGS) entry which is preliminary data.</text>
</comment>
<dbReference type="CDD" id="cd00200">
    <property type="entry name" value="WD40"/>
    <property type="match status" value="1"/>
</dbReference>
<dbReference type="SMART" id="SM00220">
    <property type="entry name" value="S_TKc"/>
    <property type="match status" value="1"/>
</dbReference>
<protein>
    <submittedName>
        <fullName evidence="5 6">Protein kinase</fullName>
    </submittedName>
</protein>
<keyword evidence="6" id="KW-0723">Serine/threonine-protein kinase</keyword>
<keyword evidence="6" id="KW-0418">Kinase</keyword>
<dbReference type="InterPro" id="IPR015943">
    <property type="entry name" value="WD40/YVTN_repeat-like_dom_sf"/>
</dbReference>
<dbReference type="GO" id="GO:0005524">
    <property type="term" value="F:ATP binding"/>
    <property type="evidence" value="ECO:0007669"/>
    <property type="project" value="InterPro"/>
</dbReference>
<dbReference type="CDD" id="cd14014">
    <property type="entry name" value="STKc_PknB_like"/>
    <property type="match status" value="1"/>
</dbReference>
<keyword evidence="1 3" id="KW-0853">WD repeat</keyword>
<dbReference type="InterPro" id="IPR011009">
    <property type="entry name" value="Kinase-like_dom_sf"/>
</dbReference>
<feature type="repeat" description="WD" evidence="3">
    <location>
        <begin position="581"/>
        <end position="622"/>
    </location>
</feature>
<evidence type="ECO:0000313" key="5">
    <source>
        <dbReference type="EMBL" id="KAF3891080.1"/>
    </source>
</evidence>
<evidence type="ECO:0000313" key="7">
    <source>
        <dbReference type="Proteomes" id="UP000029738"/>
    </source>
</evidence>
<feature type="repeat" description="WD" evidence="3">
    <location>
        <begin position="497"/>
        <end position="538"/>
    </location>
</feature>
<evidence type="ECO:0000256" key="1">
    <source>
        <dbReference type="ARBA" id="ARBA00022574"/>
    </source>
</evidence>
<dbReference type="Gene3D" id="2.130.10.10">
    <property type="entry name" value="YVTN repeat-like/Quinoprotein amine dehydrogenase"/>
    <property type="match status" value="4"/>
</dbReference>
<dbReference type="InterPro" id="IPR020472">
    <property type="entry name" value="WD40_PAC1"/>
</dbReference>
<dbReference type="RefSeq" id="WP_038071855.1">
    <property type="nucleotide sequence ID" value="NZ_JHEG04000001.1"/>
</dbReference>
<feature type="domain" description="Protein kinase" evidence="4">
    <location>
        <begin position="37"/>
        <end position="319"/>
    </location>
</feature>
<dbReference type="GO" id="GO:0004674">
    <property type="term" value="F:protein serine/threonine kinase activity"/>
    <property type="evidence" value="ECO:0007669"/>
    <property type="project" value="UniProtKB-KW"/>
</dbReference>
<evidence type="ECO:0000313" key="6">
    <source>
        <dbReference type="EMBL" id="KIE13063.1"/>
    </source>
</evidence>
<proteinExistence type="predicted"/>
<feature type="repeat" description="WD" evidence="3">
    <location>
        <begin position="539"/>
        <end position="580"/>
    </location>
</feature>
<dbReference type="PROSITE" id="PS50011">
    <property type="entry name" value="PROTEIN_KINASE_DOM"/>
    <property type="match status" value="1"/>
</dbReference>
<dbReference type="NCBIfam" id="NF045510">
    <property type="entry name" value="4Cys_prefix_kin"/>
    <property type="match status" value="1"/>
</dbReference>
<dbReference type="OrthoDB" id="494465at2"/>
<dbReference type="AlphaFoldDB" id="A0A0C1RBS3"/>
<dbReference type="EMBL" id="JHEG02000019">
    <property type="protein sequence ID" value="KIE13063.1"/>
    <property type="molecule type" value="Genomic_DNA"/>
</dbReference>
<evidence type="ECO:0000256" key="3">
    <source>
        <dbReference type="PROSITE-ProRule" id="PRU00221"/>
    </source>
</evidence>
<dbReference type="PROSITE" id="PS00678">
    <property type="entry name" value="WD_REPEATS_1"/>
    <property type="match status" value="3"/>
</dbReference>
<reference evidence="6" key="1">
    <citation type="journal article" date="2015" name="Genome Announc.">
        <title>Draft Genome Sequence of Tolypothrix boutellei Strain VB521301.</title>
        <authorList>
            <person name="Chandrababunaidu M.M."/>
            <person name="Singh D."/>
            <person name="Sen D."/>
            <person name="Bhan S."/>
            <person name="Das S."/>
            <person name="Gupta A."/>
            <person name="Adhikary S.P."/>
            <person name="Tripathy S."/>
        </authorList>
    </citation>
    <scope>NUCLEOTIDE SEQUENCE</scope>
    <source>
        <strain evidence="6">VB521301</strain>
    </source>
</reference>
<dbReference type="Pfam" id="PF00400">
    <property type="entry name" value="WD40"/>
    <property type="match status" value="7"/>
</dbReference>
<dbReference type="SMART" id="SM00320">
    <property type="entry name" value="WD40"/>
    <property type="match status" value="7"/>
</dbReference>
<gene>
    <name evidence="6" type="ORF">DA73_0206465</name>
    <name evidence="5" type="ORF">DA73_0400022725</name>
</gene>
<keyword evidence="2" id="KW-0677">Repeat</keyword>
<dbReference type="SUPFAM" id="SSF50978">
    <property type="entry name" value="WD40 repeat-like"/>
    <property type="match status" value="1"/>
</dbReference>
<evidence type="ECO:0000256" key="2">
    <source>
        <dbReference type="ARBA" id="ARBA00022737"/>
    </source>
</evidence>
<dbReference type="Gene3D" id="1.10.510.10">
    <property type="entry name" value="Transferase(Phosphotransferase) domain 1"/>
    <property type="match status" value="1"/>
</dbReference>
<dbReference type="PROSITE" id="PS50082">
    <property type="entry name" value="WD_REPEATS_2"/>
    <property type="match status" value="6"/>
</dbReference>
<dbReference type="SUPFAM" id="SSF56112">
    <property type="entry name" value="Protein kinase-like (PK-like)"/>
    <property type="match status" value="1"/>
</dbReference>
<keyword evidence="7" id="KW-1185">Reference proteome</keyword>
<dbReference type="PROSITE" id="PS50294">
    <property type="entry name" value="WD_REPEATS_REGION"/>
    <property type="match status" value="6"/>
</dbReference>
<feature type="repeat" description="WD" evidence="3">
    <location>
        <begin position="665"/>
        <end position="700"/>
    </location>
</feature>
<reference evidence="5" key="2">
    <citation type="submission" date="2019-11" db="EMBL/GenBank/DDBJ databases">
        <title>Improved Assembly of Tolypothrix boutellei genome.</title>
        <authorList>
            <person name="Sarangi A.N."/>
            <person name="Mukherjee M."/>
            <person name="Ghosh S."/>
            <person name="Singh D."/>
            <person name="Das A."/>
            <person name="Kant S."/>
            <person name="Prusty A."/>
            <person name="Tripathy S."/>
        </authorList>
    </citation>
    <scope>NUCLEOTIDE SEQUENCE</scope>
    <source>
        <strain evidence="5">VB521301</strain>
    </source>
</reference>
<dbReference type="PANTHER" id="PTHR22847:SF637">
    <property type="entry name" value="WD REPEAT DOMAIN 5B"/>
    <property type="match status" value="1"/>
</dbReference>
<keyword evidence="6" id="KW-0808">Transferase</keyword>
<feature type="repeat" description="WD" evidence="3">
    <location>
        <begin position="623"/>
        <end position="664"/>
    </location>
</feature>
<dbReference type="Proteomes" id="UP000029738">
    <property type="component" value="Unassembled WGS sequence"/>
</dbReference>
<dbReference type="PRINTS" id="PR00320">
    <property type="entry name" value="GPROTEINBRPT"/>
</dbReference>
<accession>A0A0C1RBS3</accession>
<organism evidence="6">
    <name type="scientific">Tolypothrix bouteillei VB521301</name>
    <dbReference type="NCBI Taxonomy" id="1479485"/>
    <lineage>
        <taxon>Bacteria</taxon>
        <taxon>Bacillati</taxon>
        <taxon>Cyanobacteriota</taxon>
        <taxon>Cyanophyceae</taxon>
        <taxon>Nostocales</taxon>
        <taxon>Tolypothrichaceae</taxon>
        <taxon>Tolypothrix</taxon>
    </lineage>
</organism>
<dbReference type="InterPro" id="IPR019775">
    <property type="entry name" value="WD40_repeat_CS"/>
</dbReference>
<dbReference type="InterPro" id="IPR001680">
    <property type="entry name" value="WD40_rpt"/>
</dbReference>
<dbReference type="InterPro" id="IPR036322">
    <property type="entry name" value="WD40_repeat_dom_sf"/>
</dbReference>
<evidence type="ECO:0000259" key="4">
    <source>
        <dbReference type="PROSITE" id="PS50011"/>
    </source>
</evidence>
<dbReference type="EMBL" id="JHEG04000001">
    <property type="protein sequence ID" value="KAF3891080.1"/>
    <property type="molecule type" value="Genomic_DNA"/>
</dbReference>